<dbReference type="RefSeq" id="WP_266086988.1">
    <property type="nucleotide sequence ID" value="NZ_RKLV01000006.1"/>
</dbReference>
<reference evidence="1" key="1">
    <citation type="submission" date="2022-09" db="EMBL/GenBank/DDBJ databases">
        <title>Haloadaptaus new haloarchaeum isolated from saline soil.</title>
        <authorList>
            <person name="Duran-Viseras A."/>
            <person name="Sanchez-Porro C."/>
            <person name="Ventosa A."/>
        </authorList>
    </citation>
    <scope>NUCLEOTIDE SEQUENCE</scope>
    <source>
        <strain evidence="1">F3-133</strain>
    </source>
</reference>
<dbReference type="EMBL" id="RKLV01000006">
    <property type="protein sequence ID" value="MCX2819050.1"/>
    <property type="molecule type" value="Genomic_DNA"/>
</dbReference>
<evidence type="ECO:0000313" key="2">
    <source>
        <dbReference type="Proteomes" id="UP001149411"/>
    </source>
</evidence>
<accession>A0A9Q4GHQ7</accession>
<evidence type="ECO:0000313" key="1">
    <source>
        <dbReference type="EMBL" id="MCX2819050.1"/>
    </source>
</evidence>
<organism evidence="1 2">
    <name type="scientific">Halorutilus salinus</name>
    <dbReference type="NCBI Taxonomy" id="2487751"/>
    <lineage>
        <taxon>Archaea</taxon>
        <taxon>Methanobacteriati</taxon>
        <taxon>Methanobacteriota</taxon>
        <taxon>Stenosarchaea group</taxon>
        <taxon>Halobacteria</taxon>
        <taxon>Halorutilales</taxon>
        <taxon>Halorutilaceae</taxon>
        <taxon>Halorutilus</taxon>
    </lineage>
</organism>
<name>A0A9Q4GHQ7_9EURY</name>
<gene>
    <name evidence="1" type="ORF">EGH25_06760</name>
</gene>
<dbReference type="AlphaFoldDB" id="A0A9Q4GHQ7"/>
<keyword evidence="2" id="KW-1185">Reference proteome</keyword>
<sequence>MGGSIERIGELGYSRSRFGFVKNFHRETGERLSEDEANELPLHDTFEVFIDIIPDTSELDSFEDAFGFRPPSEPLLKKAFDGNCEPLSGYVDWRVSDSVKIAEPSLLAAMKIRSAPDRDKNHKRVKDLADLHALLWYVKDVSEIQKEVTTYVTGRTLDRLERCTGSKLFENAANLLQIDPELVRESILRLKT</sequence>
<proteinExistence type="predicted"/>
<protein>
    <submittedName>
        <fullName evidence="1">Uncharacterized protein</fullName>
    </submittedName>
</protein>
<dbReference type="Proteomes" id="UP001149411">
    <property type="component" value="Unassembled WGS sequence"/>
</dbReference>
<comment type="caution">
    <text evidence="1">The sequence shown here is derived from an EMBL/GenBank/DDBJ whole genome shotgun (WGS) entry which is preliminary data.</text>
</comment>